<organism evidence="1 2">
    <name type="scientific">Alistipes onderdonkii</name>
    <dbReference type="NCBI Taxonomy" id="328813"/>
    <lineage>
        <taxon>Bacteria</taxon>
        <taxon>Pseudomonadati</taxon>
        <taxon>Bacteroidota</taxon>
        <taxon>Bacteroidia</taxon>
        <taxon>Bacteroidales</taxon>
        <taxon>Rikenellaceae</taxon>
        <taxon>Alistipes</taxon>
    </lineage>
</organism>
<evidence type="ECO:0000313" key="2">
    <source>
        <dbReference type="Proteomes" id="UP000195772"/>
    </source>
</evidence>
<protein>
    <submittedName>
        <fullName evidence="1">Uncharacterized protein</fullName>
    </submittedName>
</protein>
<dbReference type="Proteomes" id="UP000195772">
    <property type="component" value="Unassembled WGS sequence"/>
</dbReference>
<evidence type="ECO:0000313" key="1">
    <source>
        <dbReference type="EMBL" id="OUN04757.1"/>
    </source>
</evidence>
<dbReference type="EMBL" id="NFHB01000001">
    <property type="protein sequence ID" value="OUN04757.1"/>
    <property type="molecule type" value="Genomic_DNA"/>
</dbReference>
<accession>A0A1Y3R288</accession>
<dbReference type="RefSeq" id="WP_055212293.1">
    <property type="nucleotide sequence ID" value="NZ_JADMTG010000003.1"/>
</dbReference>
<proteinExistence type="predicted"/>
<dbReference type="OrthoDB" id="1001747at2"/>
<gene>
    <name evidence="1" type="ORF">B5G41_00135</name>
</gene>
<name>A0A1Y3R288_9BACT</name>
<comment type="caution">
    <text evidence="1">The sequence shown here is derived from an EMBL/GenBank/DDBJ whole genome shotgun (WGS) entry which is preliminary data.</text>
</comment>
<reference evidence="2" key="1">
    <citation type="submission" date="2017-04" db="EMBL/GenBank/DDBJ databases">
        <title>Function of individual gut microbiota members based on whole genome sequencing of pure cultures obtained from chicken caecum.</title>
        <authorList>
            <person name="Medvecky M."/>
            <person name="Cejkova D."/>
            <person name="Polansky O."/>
            <person name="Karasova D."/>
            <person name="Kubasova T."/>
            <person name="Cizek A."/>
            <person name="Rychlik I."/>
        </authorList>
    </citation>
    <scope>NUCLEOTIDE SEQUENCE [LARGE SCALE GENOMIC DNA]</scope>
    <source>
        <strain evidence="2">An90</strain>
    </source>
</reference>
<dbReference type="AlphaFoldDB" id="A0A1Y3R288"/>
<sequence length="181" mass="21588">MSYQIITRITITPDLRVMVRMAANNIRPLDFRYDEVVSLTETLRTKGRPTLELELLSLFFKGLWQGRTRYDRAVSYALLTDGIDKYEAWERCREDKEYERGLLLRMRGFLHYQPVPCRCHLEYQRSTVRRIYVGYISFSRQRRRIFPSVLDAQAALVAKGWNPENFRIVEEDTQNLKSQKQ</sequence>